<comment type="caution">
    <text evidence="4">The sequence shown here is derived from an EMBL/GenBank/DDBJ whole genome shotgun (WGS) entry which is preliminary data.</text>
</comment>
<dbReference type="PANTHER" id="PTHR32305">
    <property type="match status" value="1"/>
</dbReference>
<dbReference type="EMBL" id="APQL01000003">
    <property type="protein sequence ID" value="ENW08014.1"/>
    <property type="molecule type" value="Genomic_DNA"/>
</dbReference>
<reference evidence="4 5" key="1">
    <citation type="submission" date="2013-02" db="EMBL/GenBank/DDBJ databases">
        <title>The Genome Sequence of Acinetobacter beijerinckii CIP 110307.</title>
        <authorList>
            <consortium name="The Broad Institute Genome Sequencing Platform"/>
            <consortium name="The Broad Institute Genome Sequencing Center for Infectious Disease"/>
            <person name="Cerqueira G."/>
            <person name="Feldgarden M."/>
            <person name="Courvalin P."/>
            <person name="Perichon B."/>
            <person name="Grillot-Courvalin C."/>
            <person name="Clermont D."/>
            <person name="Rocha E."/>
            <person name="Yoon E.-J."/>
            <person name="Nemec A."/>
            <person name="Walker B."/>
            <person name="Young S.K."/>
            <person name="Zeng Q."/>
            <person name="Gargeya S."/>
            <person name="Fitzgerald M."/>
            <person name="Haas B."/>
            <person name="Abouelleil A."/>
            <person name="Alvarado L."/>
            <person name="Arachchi H.M."/>
            <person name="Berlin A.M."/>
            <person name="Chapman S.B."/>
            <person name="Dewar J."/>
            <person name="Goldberg J."/>
            <person name="Griggs A."/>
            <person name="Gujja S."/>
            <person name="Hansen M."/>
            <person name="Howarth C."/>
            <person name="Imamovic A."/>
            <person name="Larimer J."/>
            <person name="McCowan C."/>
            <person name="Murphy C."/>
            <person name="Neiman D."/>
            <person name="Pearson M."/>
            <person name="Priest M."/>
            <person name="Roberts A."/>
            <person name="Saif S."/>
            <person name="Shea T."/>
            <person name="Sisk P."/>
            <person name="Sykes S."/>
            <person name="Wortman J."/>
            <person name="Nusbaum C."/>
            <person name="Birren B."/>
        </authorList>
    </citation>
    <scope>NUCLEOTIDE SEQUENCE [LARGE SCALE GENOMIC DNA]</scope>
    <source>
        <strain evidence="4 5">CIP 110307</strain>
    </source>
</reference>
<organism evidence="4 5">
    <name type="scientific">Acinetobacter beijerinckii CIP 110307</name>
    <dbReference type="NCBI Taxonomy" id="1217648"/>
    <lineage>
        <taxon>Bacteria</taxon>
        <taxon>Pseudomonadati</taxon>
        <taxon>Pseudomonadota</taxon>
        <taxon>Gammaproteobacteria</taxon>
        <taxon>Moraxellales</taxon>
        <taxon>Moraxellaceae</taxon>
        <taxon>Acinetobacter</taxon>
    </lineage>
</organism>
<keyword evidence="1" id="KW-0677">Repeat</keyword>
<dbReference type="PATRIC" id="fig|1217648.3.peg.526"/>
<evidence type="ECO:0000256" key="2">
    <source>
        <dbReference type="SAM" id="MobiDB-lite"/>
    </source>
</evidence>
<evidence type="ECO:0000313" key="4">
    <source>
        <dbReference type="EMBL" id="ENW08014.1"/>
    </source>
</evidence>
<protein>
    <recommendedName>
        <fullName evidence="3">Teneurin-like YD-shell domain-containing protein</fullName>
    </recommendedName>
</protein>
<dbReference type="Pfam" id="PF25023">
    <property type="entry name" value="TEN_YD-shell"/>
    <property type="match status" value="1"/>
</dbReference>
<dbReference type="InterPro" id="IPR006530">
    <property type="entry name" value="YD"/>
</dbReference>
<evidence type="ECO:0000313" key="5">
    <source>
        <dbReference type="Proteomes" id="UP000017670"/>
    </source>
</evidence>
<dbReference type="NCBIfam" id="TIGR03696">
    <property type="entry name" value="Rhs_assc_core"/>
    <property type="match status" value="1"/>
</dbReference>
<dbReference type="InterPro" id="IPR050708">
    <property type="entry name" value="T6SS_VgrG/RHS"/>
</dbReference>
<name>N9FT77_9GAMM</name>
<sequence>MIKIRGIVVLLTTLLFIILKSVHATSDVVAQNYAAARSAGIQSCTVGYNVLSGDVNYQQQLITGKLPYSFNYKAPLRLNISSAQEFAQPENSTLGWSDNYQSSILIQRISTKTTQYQSSRFYYKTSSSKYYTYETSNPVTTTFNAKVIFVRLPGEQTSQIFKEENGQFQRLESADAMNDFNSTAIQQLNWKSSLGGYSLSWSGNNLIIQKYGTKFTVTSSSHVIAPSATYNDTIYKYLDASLQEQETSSFWSTSSATRTNTALYLQTSATSSIDLHRIENIEVKGQSLKMQYDGRMNLNQVSDQYNNKIVLERNFHESSSGSTQTIDESRLVTKATYTATGQTTSQVAEFKYQSYDVSTPSTGIKSKVYALTESNSTGAGKTSFISTLTELGAIKAYVARKGRTSDASYNYPVLTQVKNSLDQIVRQWNITQNYLLATDGTYSIAQTTLRSFTPNTTNTAYDNTSIYNDIDRTITTSIALGNSTGTNTLKSTLSGSSLLKVEASGYPCLSFGKTPIKSAEFSIPKSQLLQITDAKDHIANINYDYRDRLSGILEANGTSVSRNTSYIYGSAETSQFDVPVLIAIFTPDSSQYTVVTNTVNAQGNITSQTQTSSQSGSTSKVTTYSYDETATSKHFARLISVDGPRTGTADKITYSYDNFGNLASQSQTVNGAVRTTQYLNYNTFGNPERIVHPTGLVDQFVYNADGTLKSQTTGVGGATGAITGQTTSFTYNALKQKISETSPDGEITQFTYDLAGRLTQITLPNGNKVQKNYYSIGALASEKNLTSAGVVASESYQYLDSKGFVSKIQQGSDPTRQFTTFSYDNNGNLTQTTSAAGIIEKWSYDALNRMVSHTDGAGNVDTTAYDVNDNVTVAKDALNAGTNPFSYRNGKTLTQEVNSDYGTKTYSYNEADQLTQRLHGARKCNFNNLDELGRYRAFACTANSGTTASEYQINDNYTYDQSRYGRLDKVSTGLTGYDVDTSYSYDAYDRVTAKATINQLFNRYAVKTGQSLNVNYGYSIGGKPTALTLPSGRTITYVYNAQGMLSSINLYGNPLIRNISYDGANRVTGWLWSSAGNASYSQSYNNDGSTNNITNKNSAGTTNYSLTYGYDKVGRITQLTRNNGTKDNYGYDNVDRLTSESRTTGTTQTYSITYTYDKNGNRTSLTATGQHMQPAASATYSYSGNKLSSFSKGGVGQSISHTDNGELTHGATPTYDNGARRKVDRISSTDYYYMNYNHKNERSFKNRVLNSAITTMTQYIYDEQSHLIGEYDKLGAQVEYVWLGDKPIAAIYGSGAATKIYYIVTDHLNTPRRLIDSATHAIAWSWDSTAFGLGNPTGTVTFNLRFPGQYFDAATGHFYNHNRYYNPELGRYMEPDPIGLEGGLNPYAYAGSNPVMNVDPSGLLFQELSEKALRTPNLDMPSIPQPIFDALMGAANSASFGIGQPFSNWVNGYPTANMDSSAYKLGEYGSVAGGVGGLVVNGARSIIREVGVSVWDMASPTVSRTVLRQRDPSIITPDNFFQGARYTDKVKTQASSGDYHSFPQAIDGFASIGKVSRLQGGDKLYRWKLEIPGAYRGKDGIFEYIRNHNGTINHRLFEPNKK</sequence>
<dbReference type="InterPro" id="IPR056823">
    <property type="entry name" value="TEN-like_YD-shell"/>
</dbReference>
<proteinExistence type="predicted"/>
<dbReference type="eggNOG" id="COG3209">
    <property type="taxonomic scope" value="Bacteria"/>
</dbReference>
<evidence type="ECO:0000259" key="3">
    <source>
        <dbReference type="Pfam" id="PF25023"/>
    </source>
</evidence>
<dbReference type="InterPro" id="IPR022385">
    <property type="entry name" value="Rhs_assc_core"/>
</dbReference>
<dbReference type="Pfam" id="PF05593">
    <property type="entry name" value="RHS_repeat"/>
    <property type="match status" value="1"/>
</dbReference>
<feature type="domain" description="Teneurin-like YD-shell" evidence="3">
    <location>
        <begin position="1077"/>
        <end position="1376"/>
    </location>
</feature>
<dbReference type="Gene3D" id="2.180.10.10">
    <property type="entry name" value="RHS repeat-associated core"/>
    <property type="match status" value="2"/>
</dbReference>
<gene>
    <name evidence="4" type="ORF">F933_00540</name>
</gene>
<dbReference type="NCBIfam" id="TIGR01643">
    <property type="entry name" value="YD_repeat_2x"/>
    <property type="match status" value="4"/>
</dbReference>
<keyword evidence="5" id="KW-1185">Reference proteome</keyword>
<dbReference type="PANTHER" id="PTHR32305:SF15">
    <property type="entry name" value="PROTEIN RHSA-RELATED"/>
    <property type="match status" value="1"/>
</dbReference>
<dbReference type="HOGENOM" id="CLU_245905_0_0_6"/>
<evidence type="ECO:0000256" key="1">
    <source>
        <dbReference type="ARBA" id="ARBA00022737"/>
    </source>
</evidence>
<dbReference type="STRING" id="262668.GCA_000931715_00381"/>
<dbReference type="InterPro" id="IPR031325">
    <property type="entry name" value="RHS_repeat"/>
</dbReference>
<accession>N9FT77</accession>
<dbReference type="Proteomes" id="UP000017670">
    <property type="component" value="Unassembled WGS sequence"/>
</dbReference>
<feature type="region of interest" description="Disordered" evidence="2">
    <location>
        <begin position="1194"/>
        <end position="1218"/>
    </location>
</feature>